<keyword evidence="8" id="KW-1185">Reference proteome</keyword>
<accession>A0A7Y9LKJ7</accession>
<evidence type="ECO:0000256" key="1">
    <source>
        <dbReference type="ARBA" id="ARBA00004533"/>
    </source>
</evidence>
<keyword evidence="2" id="KW-1003">Cell membrane</keyword>
<dbReference type="GO" id="GO:0008913">
    <property type="term" value="F:Kdo2-lipid IVA acyltransferase activity"/>
    <property type="evidence" value="ECO:0007669"/>
    <property type="project" value="UniProtKB-EC"/>
</dbReference>
<dbReference type="AlphaFoldDB" id="A0A7Y9LKJ7"/>
<evidence type="ECO:0000256" key="2">
    <source>
        <dbReference type="ARBA" id="ARBA00022475"/>
    </source>
</evidence>
<dbReference type="Pfam" id="PF03279">
    <property type="entry name" value="Lip_A_acyltrans"/>
    <property type="match status" value="1"/>
</dbReference>
<name>A0A7Y9LKJ7_9BURK</name>
<evidence type="ECO:0000313" key="7">
    <source>
        <dbReference type="EMBL" id="NYE81602.1"/>
    </source>
</evidence>
<proteinExistence type="predicted"/>
<evidence type="ECO:0000313" key="8">
    <source>
        <dbReference type="Proteomes" id="UP000542125"/>
    </source>
</evidence>
<dbReference type="PANTHER" id="PTHR30606:SF10">
    <property type="entry name" value="PHOSPHATIDYLINOSITOL MANNOSIDE ACYLTRANSFERASE"/>
    <property type="match status" value="1"/>
</dbReference>
<dbReference type="Proteomes" id="UP000542125">
    <property type="component" value="Unassembled WGS sequence"/>
</dbReference>
<evidence type="ECO:0000256" key="4">
    <source>
        <dbReference type="ARBA" id="ARBA00022679"/>
    </source>
</evidence>
<dbReference type="EMBL" id="JACBYR010000001">
    <property type="protein sequence ID" value="NYE81602.1"/>
    <property type="molecule type" value="Genomic_DNA"/>
</dbReference>
<dbReference type="RefSeq" id="WP_179583726.1">
    <property type="nucleotide sequence ID" value="NZ_JACBYR010000001.1"/>
</dbReference>
<sequence>MLTFYRLLAWLPLSWLHFLGRRLGLLVYRLSPTYASRLRENAALAGFTGETFARASAASAGEGALEVPKCWFRPDESLAKVQAEGWDDVAAAIAEGKGILFMTPHVGCFEIAARYYAHRGGPLTVLYRPPRKQWLSTLVEAGRKGPNLDTAPANLQGVRRLVRALRKGDAIGILPDQVPGNGEGVWAPFFGRDAFSMVLPGRLATQTGAAVVLAAGERLKGGKGWRVHFVRLPGPVPEGTEAQAAWVNAAMERIIRRVPEQYLWGYNRYKKPRAAEAAEAPVDGQ</sequence>
<dbReference type="NCBIfam" id="NF006487">
    <property type="entry name" value="PRK08905.1"/>
    <property type="match status" value="1"/>
</dbReference>
<keyword evidence="6 7" id="KW-0012">Acyltransferase</keyword>
<dbReference type="GO" id="GO:0005886">
    <property type="term" value="C:plasma membrane"/>
    <property type="evidence" value="ECO:0007669"/>
    <property type="project" value="UniProtKB-SubCell"/>
</dbReference>
<dbReference type="EC" id="2.3.1.241" evidence="7"/>
<evidence type="ECO:0000256" key="5">
    <source>
        <dbReference type="ARBA" id="ARBA00023136"/>
    </source>
</evidence>
<dbReference type="PANTHER" id="PTHR30606">
    <property type="entry name" value="LIPID A BIOSYNTHESIS LAUROYL ACYLTRANSFERASE"/>
    <property type="match status" value="1"/>
</dbReference>
<keyword evidence="5" id="KW-0472">Membrane</keyword>
<comment type="subcellular location">
    <subcellularLocation>
        <location evidence="1">Cell inner membrane</location>
    </subcellularLocation>
</comment>
<dbReference type="GO" id="GO:0009247">
    <property type="term" value="P:glycolipid biosynthetic process"/>
    <property type="evidence" value="ECO:0007669"/>
    <property type="project" value="UniProtKB-ARBA"/>
</dbReference>
<evidence type="ECO:0000256" key="3">
    <source>
        <dbReference type="ARBA" id="ARBA00022519"/>
    </source>
</evidence>
<keyword evidence="3" id="KW-0997">Cell inner membrane</keyword>
<comment type="caution">
    <text evidence="7">The sequence shown here is derived from an EMBL/GenBank/DDBJ whole genome shotgun (WGS) entry which is preliminary data.</text>
</comment>
<keyword evidence="4 7" id="KW-0808">Transferase</keyword>
<dbReference type="CDD" id="cd07984">
    <property type="entry name" value="LPLAT_LABLAT-like"/>
    <property type="match status" value="1"/>
</dbReference>
<dbReference type="InterPro" id="IPR004960">
    <property type="entry name" value="LipA_acyltrans"/>
</dbReference>
<reference evidence="7 8" key="1">
    <citation type="submission" date="2020-07" db="EMBL/GenBank/DDBJ databases">
        <title>Genomic Encyclopedia of Type Strains, Phase IV (KMG-V): Genome sequencing to study the core and pangenomes of soil and plant-associated prokaryotes.</title>
        <authorList>
            <person name="Whitman W."/>
        </authorList>
    </citation>
    <scope>NUCLEOTIDE SEQUENCE [LARGE SCALE GENOMIC DNA]</scope>
    <source>
        <strain evidence="7 8">SAS40</strain>
    </source>
</reference>
<evidence type="ECO:0000256" key="6">
    <source>
        <dbReference type="ARBA" id="ARBA00023315"/>
    </source>
</evidence>
<gene>
    <name evidence="7" type="ORF">FHW18_000873</name>
</gene>
<dbReference type="PIRSF" id="PIRSF026649">
    <property type="entry name" value="MsbB"/>
    <property type="match status" value="1"/>
</dbReference>
<protein>
    <submittedName>
        <fullName evidence="7">KDO2-lipid IV(A) lauroyltransferase</fullName>
        <ecNumber evidence="7">2.3.1.241</ecNumber>
    </submittedName>
</protein>
<organism evidence="7 8">
    <name type="scientific">Pigmentiphaga litoralis</name>
    <dbReference type="NCBI Taxonomy" id="516702"/>
    <lineage>
        <taxon>Bacteria</taxon>
        <taxon>Pseudomonadati</taxon>
        <taxon>Pseudomonadota</taxon>
        <taxon>Betaproteobacteria</taxon>
        <taxon>Burkholderiales</taxon>
        <taxon>Alcaligenaceae</taxon>
        <taxon>Pigmentiphaga</taxon>
    </lineage>
</organism>